<organism evidence="1 2">
    <name type="scientific">Vanrija pseudolonga</name>
    <dbReference type="NCBI Taxonomy" id="143232"/>
    <lineage>
        <taxon>Eukaryota</taxon>
        <taxon>Fungi</taxon>
        <taxon>Dikarya</taxon>
        <taxon>Basidiomycota</taxon>
        <taxon>Agaricomycotina</taxon>
        <taxon>Tremellomycetes</taxon>
        <taxon>Trichosporonales</taxon>
        <taxon>Trichosporonaceae</taxon>
        <taxon>Vanrija</taxon>
    </lineage>
</organism>
<protein>
    <recommendedName>
        <fullName evidence="3">Hydrophobin</fullName>
    </recommendedName>
</protein>
<evidence type="ECO:0000313" key="2">
    <source>
        <dbReference type="Proteomes" id="UP000827549"/>
    </source>
</evidence>
<name>A0AAF1BQC6_9TREE</name>
<gene>
    <name evidence="1" type="ORF">LOC62_03G004302</name>
</gene>
<accession>A0AAF1BQC6</accession>
<sequence length="182" mass="18020">MDCAPVAVSPAVSSSPPPTIAPSTAAVFLSSSSTSAPPSIASAIVSSLLAPSVSNPANATTMASAPASPSALTLASPPVSPLPTDTTPVILSKWSCSSTNAAITSKCCDMQHGVFDPVGQACHNVTSKDFQTCTYVIGTQGGGYDIPKSTCTSAAPRQTDLSTAVVLLALVAWAGLSVLAAV</sequence>
<keyword evidence="2" id="KW-1185">Reference proteome</keyword>
<reference evidence="1" key="1">
    <citation type="submission" date="2023-10" db="EMBL/GenBank/DDBJ databases">
        <authorList>
            <person name="Noh H."/>
        </authorList>
    </citation>
    <scope>NUCLEOTIDE SEQUENCE</scope>
    <source>
        <strain evidence="1">DUCC4014</strain>
    </source>
</reference>
<evidence type="ECO:0000313" key="1">
    <source>
        <dbReference type="EMBL" id="WOO80773.1"/>
    </source>
</evidence>
<proteinExistence type="predicted"/>
<dbReference type="EMBL" id="CP086716">
    <property type="protein sequence ID" value="WOO80773.1"/>
    <property type="molecule type" value="Genomic_DNA"/>
</dbReference>
<dbReference type="AlphaFoldDB" id="A0AAF1BQC6"/>
<dbReference type="GeneID" id="87807540"/>
<dbReference type="RefSeq" id="XP_062626805.1">
    <property type="nucleotide sequence ID" value="XM_062770821.1"/>
</dbReference>
<evidence type="ECO:0008006" key="3">
    <source>
        <dbReference type="Google" id="ProtNLM"/>
    </source>
</evidence>
<dbReference type="Proteomes" id="UP000827549">
    <property type="component" value="Chromosome 3"/>
</dbReference>